<accession>A0A848IBH3</accession>
<comment type="subcellular location">
    <subcellularLocation>
        <location evidence="1">Periplasm</location>
    </subcellularLocation>
</comment>
<evidence type="ECO:0000256" key="1">
    <source>
        <dbReference type="ARBA" id="ARBA00004418"/>
    </source>
</evidence>
<dbReference type="Gene3D" id="3.40.190.10">
    <property type="entry name" value="Periplasmic binding protein-like II"/>
    <property type="match status" value="1"/>
</dbReference>
<reference evidence="5 6" key="1">
    <citation type="submission" date="2020-04" db="EMBL/GenBank/DDBJ databases">
        <title>Paraburkholderia sp. RP-4-7 isolated from soil.</title>
        <authorList>
            <person name="Dahal R.H."/>
        </authorList>
    </citation>
    <scope>NUCLEOTIDE SEQUENCE [LARGE SCALE GENOMIC DNA]</scope>
    <source>
        <strain evidence="5 6">RP-4-7</strain>
    </source>
</reference>
<dbReference type="InterPro" id="IPR015168">
    <property type="entry name" value="SsuA/THI5"/>
</dbReference>
<name>A0A848IBH3_9BURK</name>
<keyword evidence="6" id="KW-1185">Reference proteome</keyword>
<dbReference type="GO" id="GO:0042597">
    <property type="term" value="C:periplasmic space"/>
    <property type="evidence" value="ECO:0007669"/>
    <property type="project" value="UniProtKB-SubCell"/>
</dbReference>
<evidence type="ECO:0000313" key="6">
    <source>
        <dbReference type="Proteomes" id="UP000544134"/>
    </source>
</evidence>
<feature type="domain" description="SsuA/THI5-like" evidence="4">
    <location>
        <begin position="21"/>
        <end position="164"/>
    </location>
</feature>
<protein>
    <submittedName>
        <fullName evidence="5">ABC transporter substrate-binding protein</fullName>
    </submittedName>
</protein>
<keyword evidence="3" id="KW-0732">Signal</keyword>
<evidence type="ECO:0000259" key="4">
    <source>
        <dbReference type="Pfam" id="PF09084"/>
    </source>
</evidence>
<evidence type="ECO:0000313" key="5">
    <source>
        <dbReference type="EMBL" id="NML97388.1"/>
    </source>
</evidence>
<dbReference type="AlphaFoldDB" id="A0A848IBH3"/>
<sequence length="361" mass="39312">MSTSVSDNIQSIWYTRCPVPTPLGIAAHLGWLDDEFARDGITVRSLQETQHAAQRASHIDHTLDNSFRQGGSIPALWARSAGADTRVIALTWVDEAQAIVALPDSGIRTAKDLRGRRVGLPKRAGERIDIFRAAALRGFVSVLDLEGLSARDVELVDVAAANVREPADGGALPTASFSNPGSVSSRRLYSAEIAALVRGEVDAIYVKGSLGLESAYLIGARVVVDIGFHPEPKVRINNGSPRPLTVNAATLDNHPDIVSRFLARVIDVDGWAREHKQEVLGYLGRETGSGDDWLRLAYGDDVHQRLRTDLDDTSIAALDDFKGFLVEWGFLPADFDIHAWIDPRALAQSHRYIASPSGSRR</sequence>
<dbReference type="Pfam" id="PF09084">
    <property type="entry name" value="NMT1"/>
    <property type="match status" value="1"/>
</dbReference>
<dbReference type="PANTHER" id="PTHR30024">
    <property type="entry name" value="ALIPHATIC SULFONATES-BINDING PROTEIN-RELATED"/>
    <property type="match status" value="1"/>
</dbReference>
<organism evidence="5 6">
    <name type="scientific">Paraburkholderia polaris</name>
    <dbReference type="NCBI Taxonomy" id="2728848"/>
    <lineage>
        <taxon>Bacteria</taxon>
        <taxon>Pseudomonadati</taxon>
        <taxon>Pseudomonadota</taxon>
        <taxon>Betaproteobacteria</taxon>
        <taxon>Burkholderiales</taxon>
        <taxon>Burkholderiaceae</taxon>
        <taxon>Paraburkholderia</taxon>
    </lineage>
</organism>
<proteinExistence type="inferred from homology"/>
<dbReference type="Gene3D" id="3.40.190.270">
    <property type="match status" value="1"/>
</dbReference>
<dbReference type="RefSeq" id="WP_169484481.1">
    <property type="nucleotide sequence ID" value="NZ_JABBGJ010000005.1"/>
</dbReference>
<dbReference type="EMBL" id="JABBGJ010000005">
    <property type="protein sequence ID" value="NML97388.1"/>
    <property type="molecule type" value="Genomic_DNA"/>
</dbReference>
<dbReference type="SUPFAM" id="SSF53850">
    <property type="entry name" value="Periplasmic binding protein-like II"/>
    <property type="match status" value="1"/>
</dbReference>
<evidence type="ECO:0000256" key="3">
    <source>
        <dbReference type="ARBA" id="ARBA00022729"/>
    </source>
</evidence>
<dbReference type="PANTHER" id="PTHR30024:SF47">
    <property type="entry name" value="TAURINE-BINDING PERIPLASMIC PROTEIN"/>
    <property type="match status" value="1"/>
</dbReference>
<dbReference type="Proteomes" id="UP000544134">
    <property type="component" value="Unassembled WGS sequence"/>
</dbReference>
<comment type="similarity">
    <text evidence="2">Belongs to the bacterial solute-binding protein SsuA/TauA family.</text>
</comment>
<evidence type="ECO:0000256" key="2">
    <source>
        <dbReference type="ARBA" id="ARBA00010742"/>
    </source>
</evidence>
<gene>
    <name evidence="5" type="ORF">HHL24_05400</name>
</gene>
<comment type="caution">
    <text evidence="5">The sequence shown here is derived from an EMBL/GenBank/DDBJ whole genome shotgun (WGS) entry which is preliminary data.</text>
</comment>